<dbReference type="InterPro" id="IPR007492">
    <property type="entry name" value="LytTR_DNA-bd_dom"/>
</dbReference>
<dbReference type="PANTHER" id="PTHR37299:SF1">
    <property type="entry name" value="STAGE 0 SPORULATION PROTEIN A HOMOLOG"/>
    <property type="match status" value="1"/>
</dbReference>
<name>A0A426DD44_9FIRM</name>
<dbReference type="SMART" id="SM00448">
    <property type="entry name" value="REC"/>
    <property type="match status" value="1"/>
</dbReference>
<accession>A0A426DD44</accession>
<dbReference type="SMART" id="SM00850">
    <property type="entry name" value="LytTR"/>
    <property type="match status" value="1"/>
</dbReference>
<dbReference type="InterPro" id="IPR011006">
    <property type="entry name" value="CheY-like_superfamily"/>
</dbReference>
<feature type="modified residue" description="4-aspartylphosphate" evidence="3">
    <location>
        <position position="57"/>
    </location>
</feature>
<organism evidence="6 7">
    <name type="scientific">Schaedlerella arabinosiphila</name>
    <dbReference type="NCBI Taxonomy" id="2044587"/>
    <lineage>
        <taxon>Bacteria</taxon>
        <taxon>Bacillati</taxon>
        <taxon>Bacillota</taxon>
        <taxon>Clostridia</taxon>
        <taxon>Lachnospirales</taxon>
        <taxon>Lachnospiraceae</taxon>
        <taxon>Schaedlerella</taxon>
    </lineage>
</organism>
<keyword evidence="7" id="KW-1185">Reference proteome</keyword>
<dbReference type="EMBL" id="RHJS01000002">
    <property type="protein sequence ID" value="RRK30638.1"/>
    <property type="molecule type" value="Genomic_DNA"/>
</dbReference>
<dbReference type="PANTHER" id="PTHR37299">
    <property type="entry name" value="TRANSCRIPTIONAL REGULATOR-RELATED"/>
    <property type="match status" value="1"/>
</dbReference>
<evidence type="ECO:0000259" key="5">
    <source>
        <dbReference type="PROSITE" id="PS50930"/>
    </source>
</evidence>
<dbReference type="AlphaFoldDB" id="A0A426DD44"/>
<keyword evidence="3" id="KW-0597">Phosphoprotein</keyword>
<dbReference type="PROSITE" id="PS50110">
    <property type="entry name" value="RESPONSE_REGULATORY"/>
    <property type="match status" value="1"/>
</dbReference>
<protein>
    <recommendedName>
        <fullName evidence="1">Stage 0 sporulation protein A homolog</fullName>
    </recommendedName>
</protein>
<comment type="caution">
    <text evidence="6">The sequence shown here is derived from an EMBL/GenBank/DDBJ whole genome shotgun (WGS) entry which is preliminary data.</text>
</comment>
<dbReference type="PROSITE" id="PS50930">
    <property type="entry name" value="HTH_LYTTR"/>
    <property type="match status" value="1"/>
</dbReference>
<dbReference type="SUPFAM" id="SSF52172">
    <property type="entry name" value="CheY-like"/>
    <property type="match status" value="1"/>
</dbReference>
<sequence length="236" mass="27595">MLKIAILEDEPQYAEQIQECLERFQKEYKIPVEYTCFGSGDTFLHRYRCQFDLLLLDIQMPFIDGMRVAEEVRKMDEKTGIIFITSAGQYAVRGYKVGALDYILKPVEYFVLSQSILRASRSLSDSDKKYLNLKIKSGMVRIDLDHLYYIESRRHTLEVHTADGIYETYGTMKELEEKLGGDCFMRGNKGYLINLRHITAIKENAVIVDGKSLALSRNRRELCLNRLMEYWEETRL</sequence>
<dbReference type="InterPro" id="IPR001789">
    <property type="entry name" value="Sig_transdc_resp-reg_receiver"/>
</dbReference>
<evidence type="ECO:0000313" key="6">
    <source>
        <dbReference type="EMBL" id="RRK30638.1"/>
    </source>
</evidence>
<proteinExistence type="predicted"/>
<evidence type="ECO:0000256" key="3">
    <source>
        <dbReference type="PROSITE-ProRule" id="PRU00169"/>
    </source>
</evidence>
<feature type="domain" description="Response regulatory" evidence="4">
    <location>
        <begin position="3"/>
        <end position="120"/>
    </location>
</feature>
<dbReference type="Pfam" id="PF04397">
    <property type="entry name" value="LytTR"/>
    <property type="match status" value="1"/>
</dbReference>
<dbReference type="RefSeq" id="WP_125126444.1">
    <property type="nucleotide sequence ID" value="NZ_RHJS01000002.1"/>
</dbReference>
<dbReference type="GO" id="GO:0000156">
    <property type="term" value="F:phosphorelay response regulator activity"/>
    <property type="evidence" value="ECO:0007669"/>
    <property type="project" value="InterPro"/>
</dbReference>
<dbReference type="Gene3D" id="2.40.50.1020">
    <property type="entry name" value="LytTr DNA-binding domain"/>
    <property type="match status" value="1"/>
</dbReference>
<dbReference type="GO" id="GO:0003677">
    <property type="term" value="F:DNA binding"/>
    <property type="evidence" value="ECO:0007669"/>
    <property type="project" value="UniProtKB-KW"/>
</dbReference>
<evidence type="ECO:0000259" key="4">
    <source>
        <dbReference type="PROSITE" id="PS50110"/>
    </source>
</evidence>
<feature type="domain" description="HTH LytTR-type" evidence="5">
    <location>
        <begin position="131"/>
        <end position="198"/>
    </location>
</feature>
<dbReference type="Gene3D" id="3.40.50.2300">
    <property type="match status" value="1"/>
</dbReference>
<dbReference type="InterPro" id="IPR046947">
    <property type="entry name" value="LytR-like"/>
</dbReference>
<keyword evidence="6" id="KW-0238">DNA-binding</keyword>
<comment type="function">
    <text evidence="2">May play the central regulatory role in sporulation. It may be an element of the effector pathway responsible for the activation of sporulation genes in response to nutritional stress. Spo0A may act in concert with spo0H (a sigma factor) to control the expression of some genes that are critical to the sporulation process.</text>
</comment>
<reference evidence="6" key="1">
    <citation type="submission" date="2018-10" db="EMBL/GenBank/DDBJ databases">
        <title>Schaedlerella arabinophila gen. nov. sp. nov., isolated from the mouse intestinal tract and comparative analysis with the genome of the closely related altered Schaedler flora strain ASF502.</title>
        <authorList>
            <person name="Miyake S."/>
            <person name="Soh M."/>
            <person name="Seedorf H."/>
        </authorList>
    </citation>
    <scope>NUCLEOTIDE SEQUENCE [LARGE SCALE GENOMIC DNA]</scope>
    <source>
        <strain evidence="6">DSM 106076</strain>
    </source>
</reference>
<evidence type="ECO:0000313" key="7">
    <source>
        <dbReference type="Proteomes" id="UP000274920"/>
    </source>
</evidence>
<dbReference type="Pfam" id="PF00072">
    <property type="entry name" value="Response_reg"/>
    <property type="match status" value="1"/>
</dbReference>
<evidence type="ECO:0000256" key="2">
    <source>
        <dbReference type="ARBA" id="ARBA00024867"/>
    </source>
</evidence>
<evidence type="ECO:0000256" key="1">
    <source>
        <dbReference type="ARBA" id="ARBA00018672"/>
    </source>
</evidence>
<gene>
    <name evidence="6" type="ORF">EBB54_04050</name>
</gene>
<dbReference type="Proteomes" id="UP000274920">
    <property type="component" value="Unassembled WGS sequence"/>
</dbReference>